<feature type="transmembrane region" description="Helical" evidence="1">
    <location>
        <begin position="91"/>
        <end position="114"/>
    </location>
</feature>
<keyword evidence="1" id="KW-1133">Transmembrane helix</keyword>
<evidence type="ECO:0000313" key="2">
    <source>
        <dbReference type="EMBL" id="TCC29628.1"/>
    </source>
</evidence>
<feature type="transmembrane region" description="Helical" evidence="1">
    <location>
        <begin position="12"/>
        <end position="29"/>
    </location>
</feature>
<feature type="transmembrane region" description="Helical" evidence="1">
    <location>
        <begin position="64"/>
        <end position="85"/>
    </location>
</feature>
<keyword evidence="1" id="KW-0472">Membrane</keyword>
<feature type="transmembrane region" description="Helical" evidence="1">
    <location>
        <begin position="35"/>
        <end position="57"/>
    </location>
</feature>
<sequence>MTGDRTLRLDVAYCALAALLLLTFARLLAPLTGLPATALAAAGLGVLAWTALLAYLTAVAPRRLALRIVLAVNVVATLAIAITAATSHDTLLTFLLAAVAAEVAAFAVTQALALRTLQPTAR</sequence>
<keyword evidence="1" id="KW-0812">Transmembrane</keyword>
<evidence type="ECO:0000256" key="1">
    <source>
        <dbReference type="SAM" id="Phobius"/>
    </source>
</evidence>
<protein>
    <recommendedName>
        <fullName evidence="4">Integral membrane protein</fullName>
    </recommendedName>
</protein>
<comment type="caution">
    <text evidence="2">The sequence shown here is derived from an EMBL/GenBank/DDBJ whole genome shotgun (WGS) entry which is preliminary data.</text>
</comment>
<dbReference type="AlphaFoldDB" id="A0A4R0IFH1"/>
<dbReference type="Proteomes" id="UP000294225">
    <property type="component" value="Unassembled WGS sequence"/>
</dbReference>
<accession>A0A4R0IFH1</accession>
<reference evidence="2 3" key="1">
    <citation type="submission" date="2019-02" db="EMBL/GenBank/DDBJ databases">
        <title>Kribbella capetownensis sp. nov. and Kribbella speibonae sp. nov., isolated from soil.</title>
        <authorList>
            <person name="Curtis S.M."/>
            <person name="Norton I."/>
            <person name="Everest G.J."/>
            <person name="Meyers P.R."/>
        </authorList>
    </citation>
    <scope>NUCLEOTIDE SEQUENCE [LARGE SCALE GENOMIC DNA]</scope>
    <source>
        <strain evidence="2 3">YM55</strain>
    </source>
</reference>
<name>A0A4R0IFH1_9ACTN</name>
<dbReference type="EMBL" id="SJKC01000009">
    <property type="protein sequence ID" value="TCC29628.1"/>
    <property type="molecule type" value="Genomic_DNA"/>
</dbReference>
<evidence type="ECO:0000313" key="3">
    <source>
        <dbReference type="Proteomes" id="UP000294225"/>
    </source>
</evidence>
<dbReference type="RefSeq" id="WP_131500249.1">
    <property type="nucleotide sequence ID" value="NZ_SJKC01000009.1"/>
</dbReference>
<proteinExistence type="predicted"/>
<evidence type="ECO:0008006" key="4">
    <source>
        <dbReference type="Google" id="ProtNLM"/>
    </source>
</evidence>
<gene>
    <name evidence="2" type="ORF">E0H92_42180</name>
</gene>
<organism evidence="2 3">
    <name type="scientific">Kribbella speibonae</name>
    <dbReference type="NCBI Taxonomy" id="1572660"/>
    <lineage>
        <taxon>Bacteria</taxon>
        <taxon>Bacillati</taxon>
        <taxon>Actinomycetota</taxon>
        <taxon>Actinomycetes</taxon>
        <taxon>Propionibacteriales</taxon>
        <taxon>Kribbellaceae</taxon>
        <taxon>Kribbella</taxon>
    </lineage>
</organism>